<protein>
    <submittedName>
        <fullName evidence="1">Uncharacterized protein</fullName>
    </submittedName>
</protein>
<proteinExistence type="predicted"/>
<dbReference type="Proteomes" id="UP000824533">
    <property type="component" value="Linkage Group LG16"/>
</dbReference>
<evidence type="ECO:0000313" key="2">
    <source>
        <dbReference type="Proteomes" id="UP000824533"/>
    </source>
</evidence>
<keyword evidence="2" id="KW-1185">Reference proteome</keyword>
<sequence>MYHNGIFVFGTKIFGEATKRDAITSLPLELSWKIFSYLDDLSLRIATHTHKTWARIIASHPKLRRRLNKFDLTIKLGSEALAKFYRRNKRKLKKEIRKNYVPLCESTVISVKRMTEKSKRTGEDIVTTIKRYKLY</sequence>
<name>A0ACC1CUQ3_9NEOP</name>
<evidence type="ECO:0000313" key="1">
    <source>
        <dbReference type="EMBL" id="KAJ0175258.1"/>
    </source>
</evidence>
<organism evidence="1 2">
    <name type="scientific">Dendrolimus kikuchii</name>
    <dbReference type="NCBI Taxonomy" id="765133"/>
    <lineage>
        <taxon>Eukaryota</taxon>
        <taxon>Metazoa</taxon>
        <taxon>Ecdysozoa</taxon>
        <taxon>Arthropoda</taxon>
        <taxon>Hexapoda</taxon>
        <taxon>Insecta</taxon>
        <taxon>Pterygota</taxon>
        <taxon>Neoptera</taxon>
        <taxon>Endopterygota</taxon>
        <taxon>Lepidoptera</taxon>
        <taxon>Glossata</taxon>
        <taxon>Ditrysia</taxon>
        <taxon>Bombycoidea</taxon>
        <taxon>Lasiocampidae</taxon>
        <taxon>Dendrolimus</taxon>
    </lineage>
</organism>
<comment type="caution">
    <text evidence="1">The sequence shown here is derived from an EMBL/GenBank/DDBJ whole genome shotgun (WGS) entry which is preliminary data.</text>
</comment>
<accession>A0ACC1CUQ3</accession>
<gene>
    <name evidence="1" type="ORF">K1T71_009399</name>
</gene>
<reference evidence="1 2" key="1">
    <citation type="journal article" date="2021" name="Front. Genet.">
        <title>Chromosome-Level Genome Assembly Reveals Significant Gene Expansion in the Toll and IMD Signaling Pathways of Dendrolimus kikuchii.</title>
        <authorList>
            <person name="Zhou J."/>
            <person name="Wu P."/>
            <person name="Xiong Z."/>
            <person name="Liu N."/>
            <person name="Zhao N."/>
            <person name="Ji M."/>
            <person name="Qiu Y."/>
            <person name="Yang B."/>
        </authorList>
    </citation>
    <scope>NUCLEOTIDE SEQUENCE [LARGE SCALE GENOMIC DNA]</scope>
    <source>
        <strain evidence="1">Ann1</strain>
    </source>
</reference>
<dbReference type="EMBL" id="CM034402">
    <property type="protein sequence ID" value="KAJ0175258.1"/>
    <property type="molecule type" value="Genomic_DNA"/>
</dbReference>